<keyword evidence="3 10" id="KW-1134">Transmembrane beta strand</keyword>
<dbReference type="InterPro" id="IPR012910">
    <property type="entry name" value="Plug_dom"/>
</dbReference>
<feature type="domain" description="TonB-dependent receptor-like beta-barrel" evidence="13">
    <location>
        <begin position="562"/>
        <end position="987"/>
    </location>
</feature>
<evidence type="ECO:0000256" key="4">
    <source>
        <dbReference type="ARBA" id="ARBA00022496"/>
    </source>
</evidence>
<comment type="similarity">
    <text evidence="10 11">Belongs to the TonB-dependent receptor family.</text>
</comment>
<reference evidence="16 17" key="1">
    <citation type="submission" date="2020-08" db="EMBL/GenBank/DDBJ databases">
        <title>Genome public.</title>
        <authorList>
            <person name="Liu C."/>
            <person name="Sun Q."/>
        </authorList>
    </citation>
    <scope>NUCLEOTIDE SEQUENCE [LARGE SCALE GENOMIC DNA]</scope>
    <source>
        <strain evidence="16 17">NSJ-56</strain>
    </source>
</reference>
<dbReference type="InterPro" id="IPR037066">
    <property type="entry name" value="Plug_dom_sf"/>
</dbReference>
<keyword evidence="8 10" id="KW-0472">Membrane</keyword>
<dbReference type="Pfam" id="PF07715">
    <property type="entry name" value="Plug"/>
    <property type="match status" value="1"/>
</dbReference>
<dbReference type="SUPFAM" id="SSF49464">
    <property type="entry name" value="Carboxypeptidase regulatory domain-like"/>
    <property type="match status" value="1"/>
</dbReference>
<dbReference type="RefSeq" id="WP_186974676.1">
    <property type="nucleotide sequence ID" value="NZ_JACOOH010000001.1"/>
</dbReference>
<dbReference type="NCBIfam" id="TIGR04056">
    <property type="entry name" value="OMP_RagA_SusC"/>
    <property type="match status" value="1"/>
</dbReference>
<evidence type="ECO:0000313" key="17">
    <source>
        <dbReference type="Proteomes" id="UP000646484"/>
    </source>
</evidence>
<evidence type="ECO:0000256" key="12">
    <source>
        <dbReference type="SAM" id="SignalP"/>
    </source>
</evidence>
<evidence type="ECO:0000256" key="6">
    <source>
        <dbReference type="ARBA" id="ARBA00023004"/>
    </source>
</evidence>
<dbReference type="Gene3D" id="2.40.170.20">
    <property type="entry name" value="TonB-dependent receptor, beta-barrel domain"/>
    <property type="match status" value="1"/>
</dbReference>
<evidence type="ECO:0000256" key="2">
    <source>
        <dbReference type="ARBA" id="ARBA00022448"/>
    </source>
</evidence>
<evidence type="ECO:0000259" key="15">
    <source>
        <dbReference type="Pfam" id="PF07715"/>
    </source>
</evidence>
<dbReference type="Proteomes" id="UP000646484">
    <property type="component" value="Unassembled WGS sequence"/>
</dbReference>
<feature type="domain" description="Secretin/TonB short N-terminal" evidence="14">
    <location>
        <begin position="61"/>
        <end position="112"/>
    </location>
</feature>
<dbReference type="Pfam" id="PF07660">
    <property type="entry name" value="STN"/>
    <property type="match status" value="1"/>
</dbReference>
<sequence>MKQKPKIQQTLREMKLLALFTLLGLCSVRAVAHGQETRIDLQMSGVTLSEVFQQIEELTDYMFVYKSEDIRAAGKVNVNARQMMVKDVLAHCLQGTGLIFSFQDNVIAIKQKLADEKKSVTIKGFVTDGQAVPLPGVTVRVAGTTVGTATNVNGWFSITLPMTSGALEFSFVGYRKQSVPFTEKTDTIRVKLEEDVADLDEVVVRAYGSQNKREMISAISSVKADEMKELPSASITNMLQGRLAGVNIIQQSGAPGSASVIAVRGFNSLLVDGASDGQPLWVVDGVPMHSFVSPVTGTNTLADLDPSMIESVEVLKDAAAASIYGSRAGNGVILVTTKKGKAGAAKFAANISYTWSKVMEYPVQTGGRMDRYLQLLNRRNQTNYYMVFGVNRGFYWPTSYEEIWNKAGVYDAFWQNGQTSNVRVEMNLQDSLDPYYNNCTNWWKYAFRTGKVLNANIQASGGSDKFQYMIGAGIYDEKGIMVNSGYTRGNLISNTTAQLTQSLRLDSRIYLAYVDRTMNKSGSGSSRYEKMSVVPEQMKTYEGASDEIVSEWLDATKGIKDRTDDYRAMASLFLEYKFLKGFSLSASGSIDYSQNNMNKFTPSTLDESYHENKSQGAIMRNLMISTEELFKYNRSFNEIHNIDIMLGLNINKEQNHYIGGYGKRGSSDNVNYYDPSINSPIYNYGTEQSPRWESTTSYESDFEEKVMVSYFGRIGYNFKQRYLMEFTFRRDGSSTFGEGNRWANFPSIALGWSFSEEPFIKRWTGNWLNWGKLRGSYGTSGQIFSDAYLAHGLMRANMTSFQFRTGVYTGTPVAPDLTWEKTEQYDLGLDLDMFNYRVNLKLDYYYKYTSSLIMNVGLPGGFLPVSSRKENAIAVSNEGIELEILADILRDRAVTWRTRFNVAKVWNRLEDSYSDKDISILRNNQQDWFVIGRPLFGMMVYKHNGFYNSDDEVPVYYKINGDATYIGGVTNRSKTSGKVGDYNLADFDHDGSADKYNAGSPLPIAYGGWVNELKWKNFDINMLFSFTLGRKVIRTAGNQLYANIPQAFFDSRDVTFWTAPGDKADFPKYGKIIEPMLDSNIEKVHSLSMRQLTVGYNFEDNWIRKAGLSGMRFFMTVENLFCWSNYSYGNPETIDVYTGLDDGKSYPLPRKWTLGLTLNF</sequence>
<comment type="caution">
    <text evidence="16">The sequence shown here is derived from an EMBL/GenBank/DDBJ whole genome shotgun (WGS) entry which is preliminary data.</text>
</comment>
<keyword evidence="7 11" id="KW-0798">TonB box</keyword>
<dbReference type="InterPro" id="IPR039426">
    <property type="entry name" value="TonB-dep_rcpt-like"/>
</dbReference>
<gene>
    <name evidence="16" type="ORF">H8S64_01575</name>
</gene>
<keyword evidence="12" id="KW-0732">Signal</keyword>
<feature type="signal peptide" evidence="12">
    <location>
        <begin position="1"/>
        <end position="32"/>
    </location>
</feature>
<dbReference type="Gene3D" id="2.60.40.1120">
    <property type="entry name" value="Carboxypeptidase-like, regulatory domain"/>
    <property type="match status" value="1"/>
</dbReference>
<dbReference type="Pfam" id="PF00593">
    <property type="entry name" value="TonB_dep_Rec_b-barrel"/>
    <property type="match status" value="1"/>
</dbReference>
<dbReference type="InterPro" id="IPR011662">
    <property type="entry name" value="Secretin/TonB_short_N"/>
</dbReference>
<keyword evidence="9 10" id="KW-0998">Cell outer membrane</keyword>
<accession>A0ABR7CW88</accession>
<evidence type="ECO:0000256" key="11">
    <source>
        <dbReference type="RuleBase" id="RU003357"/>
    </source>
</evidence>
<evidence type="ECO:0000256" key="7">
    <source>
        <dbReference type="ARBA" id="ARBA00023077"/>
    </source>
</evidence>
<dbReference type="InterPro" id="IPR023997">
    <property type="entry name" value="TonB-dep_OMP_SusC/RagA_CS"/>
</dbReference>
<keyword evidence="17" id="KW-1185">Reference proteome</keyword>
<evidence type="ECO:0000256" key="3">
    <source>
        <dbReference type="ARBA" id="ARBA00022452"/>
    </source>
</evidence>
<dbReference type="NCBIfam" id="TIGR04057">
    <property type="entry name" value="SusC_RagA_signa"/>
    <property type="match status" value="1"/>
</dbReference>
<dbReference type="Pfam" id="PF13715">
    <property type="entry name" value="CarbopepD_reg_2"/>
    <property type="match status" value="1"/>
</dbReference>
<evidence type="ECO:0000256" key="9">
    <source>
        <dbReference type="ARBA" id="ARBA00023237"/>
    </source>
</evidence>
<comment type="subcellular location">
    <subcellularLocation>
        <location evidence="1 10">Cell outer membrane</location>
        <topology evidence="1 10">Multi-pass membrane protein</topology>
    </subcellularLocation>
</comment>
<evidence type="ECO:0000313" key="16">
    <source>
        <dbReference type="EMBL" id="MBC5619782.1"/>
    </source>
</evidence>
<keyword evidence="2 10" id="KW-0813">Transport</keyword>
<name>A0ABR7CW88_9BACT</name>
<keyword evidence="4" id="KW-0410">Iron transport</keyword>
<keyword evidence="4" id="KW-0406">Ion transport</keyword>
<dbReference type="InterPro" id="IPR023996">
    <property type="entry name" value="TonB-dep_OMP_SusC/RagA"/>
</dbReference>
<dbReference type="InterPro" id="IPR036942">
    <property type="entry name" value="Beta-barrel_TonB_sf"/>
</dbReference>
<evidence type="ECO:0000256" key="1">
    <source>
        <dbReference type="ARBA" id="ARBA00004571"/>
    </source>
</evidence>
<feature type="chain" id="PRO_5046461984" evidence="12">
    <location>
        <begin position="33"/>
        <end position="1160"/>
    </location>
</feature>
<evidence type="ECO:0000259" key="13">
    <source>
        <dbReference type="Pfam" id="PF00593"/>
    </source>
</evidence>
<dbReference type="SUPFAM" id="SSF56935">
    <property type="entry name" value="Porins"/>
    <property type="match status" value="1"/>
</dbReference>
<keyword evidence="6" id="KW-0408">Iron</keyword>
<dbReference type="InterPro" id="IPR000531">
    <property type="entry name" value="Beta-barrel_TonB"/>
</dbReference>
<evidence type="ECO:0000259" key="14">
    <source>
        <dbReference type="Pfam" id="PF07660"/>
    </source>
</evidence>
<keyword evidence="5 10" id="KW-0812">Transmembrane</keyword>
<dbReference type="EMBL" id="JACOOH010000001">
    <property type="protein sequence ID" value="MBC5619782.1"/>
    <property type="molecule type" value="Genomic_DNA"/>
</dbReference>
<evidence type="ECO:0000256" key="10">
    <source>
        <dbReference type="PROSITE-ProRule" id="PRU01360"/>
    </source>
</evidence>
<dbReference type="Gene3D" id="2.170.130.10">
    <property type="entry name" value="TonB-dependent receptor, plug domain"/>
    <property type="match status" value="1"/>
</dbReference>
<dbReference type="InterPro" id="IPR008969">
    <property type="entry name" value="CarboxyPept-like_regulatory"/>
</dbReference>
<feature type="domain" description="TonB-dependent receptor plug" evidence="15">
    <location>
        <begin position="212"/>
        <end position="332"/>
    </location>
</feature>
<organism evidence="16 17">
    <name type="scientific">Butyricimonas hominis</name>
    <dbReference type="NCBI Taxonomy" id="2763032"/>
    <lineage>
        <taxon>Bacteria</taxon>
        <taxon>Pseudomonadati</taxon>
        <taxon>Bacteroidota</taxon>
        <taxon>Bacteroidia</taxon>
        <taxon>Bacteroidales</taxon>
        <taxon>Odoribacteraceae</taxon>
        <taxon>Butyricimonas</taxon>
    </lineage>
</organism>
<evidence type="ECO:0000256" key="8">
    <source>
        <dbReference type="ARBA" id="ARBA00023136"/>
    </source>
</evidence>
<dbReference type="PROSITE" id="PS52016">
    <property type="entry name" value="TONB_DEPENDENT_REC_3"/>
    <property type="match status" value="1"/>
</dbReference>
<evidence type="ECO:0000256" key="5">
    <source>
        <dbReference type="ARBA" id="ARBA00022692"/>
    </source>
</evidence>
<proteinExistence type="inferred from homology"/>
<protein>
    <submittedName>
        <fullName evidence="16">SusC/RagA family TonB-linked outer membrane protein</fullName>
    </submittedName>
</protein>